<dbReference type="InterPro" id="IPR036225">
    <property type="entry name" value="SRP/SRP_N"/>
</dbReference>
<dbReference type="SUPFAM" id="SSF52540">
    <property type="entry name" value="P-loop containing nucleoside triphosphate hydrolases"/>
    <property type="match status" value="1"/>
</dbReference>
<comment type="caution">
    <text evidence="15">The sequence shown here is derived from an EMBL/GenBank/DDBJ whole genome shotgun (WGS) entry which is preliminary data.</text>
</comment>
<dbReference type="PANTHER" id="PTHR11564">
    <property type="entry name" value="SIGNAL RECOGNITION PARTICLE 54K PROTEIN SRP54"/>
    <property type="match status" value="1"/>
</dbReference>
<name>A0A0W4ZWB0_PNEJ7</name>
<keyword evidence="10 13" id="KW-0733">Signal recognition particle</keyword>
<dbReference type="EMBL" id="LFWA01000001">
    <property type="protein sequence ID" value="KTW32653.1"/>
    <property type="molecule type" value="Genomic_DNA"/>
</dbReference>
<keyword evidence="8 13" id="KW-0694">RNA-binding</keyword>
<dbReference type="AlphaFoldDB" id="A0A0W4ZWB0"/>
<dbReference type="InterPro" id="IPR036891">
    <property type="entry name" value="Signal_recog_part_SRP54_M_sf"/>
</dbReference>
<comment type="similarity">
    <text evidence="3 13">Belongs to the GTP-binding SRP family. SRP54 subfamily.</text>
</comment>
<dbReference type="Pfam" id="PF02881">
    <property type="entry name" value="SRP54_N"/>
    <property type="match status" value="1"/>
</dbReference>
<evidence type="ECO:0000256" key="1">
    <source>
        <dbReference type="ARBA" id="ARBA00004240"/>
    </source>
</evidence>
<reference evidence="16" key="1">
    <citation type="journal article" date="2016" name="Nat. Commun.">
        <title>Genome analysis of three Pneumocystis species reveals adaptation mechanisms to life exclusively in mammalian hosts.</title>
        <authorList>
            <person name="Ma L."/>
            <person name="Chen Z."/>
            <person name="Huang D.W."/>
            <person name="Kutty G."/>
            <person name="Ishihara M."/>
            <person name="Wang H."/>
            <person name="Abouelleil A."/>
            <person name="Bishop L."/>
            <person name="Davey E."/>
            <person name="Deng R."/>
            <person name="Deng X."/>
            <person name="Fan L."/>
            <person name="Fantoni G."/>
            <person name="Fitzgerald M."/>
            <person name="Gogineni E."/>
            <person name="Goldberg J.M."/>
            <person name="Handley G."/>
            <person name="Hu X."/>
            <person name="Huber C."/>
            <person name="Jiao X."/>
            <person name="Jones K."/>
            <person name="Levin J.Z."/>
            <person name="Liu Y."/>
            <person name="Macdonald P."/>
            <person name="Melnikov A."/>
            <person name="Raley C."/>
            <person name="Sassi M."/>
            <person name="Sherman B.T."/>
            <person name="Song X."/>
            <person name="Sykes S."/>
            <person name="Tran B."/>
            <person name="Walsh L."/>
            <person name="Xia Y."/>
            <person name="Yang J."/>
            <person name="Young S."/>
            <person name="Zeng Q."/>
            <person name="Zheng X."/>
            <person name="Stephens R."/>
            <person name="Nusbaum C."/>
            <person name="Birren B.W."/>
            <person name="Azadi P."/>
            <person name="Lempicki R.A."/>
            <person name="Cuomo C.A."/>
            <person name="Kovacs J.A."/>
        </authorList>
    </citation>
    <scope>NUCLEOTIDE SEQUENCE [LARGE SCALE GENOMIC DNA]</scope>
    <source>
        <strain evidence="16">RU7</strain>
    </source>
</reference>
<evidence type="ECO:0000256" key="6">
    <source>
        <dbReference type="ARBA" id="ARBA00022801"/>
    </source>
</evidence>
<evidence type="ECO:0000256" key="3">
    <source>
        <dbReference type="ARBA" id="ARBA00005450"/>
    </source>
</evidence>
<comment type="function">
    <text evidence="13">Signal-recognition-particle (SRP) assembly has a crucial role in targeting secretory proteins to the rough endoplasmic reticulum (ER) membrane. SRP is required for the cotranslational protein translocation for ER import and preferentially recognizes strongly hydrophobic signal sequences. It is involved in targeting the nascent chain-ribosome (RNC) complex to the ER and is proposed to participate in the arrest of nascent chain elongation during membrane targeting. SRP54 binds to the signal sequence of presecretory protein when they emerge from the ribosomes. SRP54 interacts with the scR1 RNA and mediates the association of the resulting SRP-RNC complex with the signal recognition particle receptor (SR) via its alpha subunit SRP101. Both, SRP54 and SRP101, are locked in their GTP bound forms in the SRP-RNC-SR complex, which dissociates upon transferring the signal sequence to the protein-conducting channel (translocon). After signal sequence transfer, SRP54 and SRP101 act as reciprocal GTPase-activating proteins (GAPs), thereby resolving their association.</text>
</comment>
<dbReference type="InterPro" id="IPR042101">
    <property type="entry name" value="SRP54_N_sf"/>
</dbReference>
<accession>A0A0W4ZWB0</accession>
<evidence type="ECO:0000256" key="7">
    <source>
        <dbReference type="ARBA" id="ARBA00022824"/>
    </source>
</evidence>
<dbReference type="Gene3D" id="1.20.120.140">
    <property type="entry name" value="Signal recognition particle SRP54, nucleotide-binding domain"/>
    <property type="match status" value="1"/>
</dbReference>
<keyword evidence="16" id="KW-1185">Reference proteome</keyword>
<evidence type="ECO:0000256" key="13">
    <source>
        <dbReference type="RuleBase" id="RU364034"/>
    </source>
</evidence>
<comment type="domain">
    <text evidence="13">The M domain binds the 7SL RNA and the signal sequence of presecretory proteins.</text>
</comment>
<dbReference type="GO" id="GO:0006616">
    <property type="term" value="P:SRP-dependent cotranslational protein targeting to membrane, translocation"/>
    <property type="evidence" value="ECO:0007669"/>
    <property type="project" value="TreeGrafter"/>
</dbReference>
<keyword evidence="4 13" id="KW-0963">Cytoplasm</keyword>
<comment type="domain">
    <text evidence="13">The NG domain, also named G domain, is a special guanosine triphosphatase (GTPase) domain, which binds GTP and forms a guanosine 5'-triphosphate (GTP)-dependent complex with a homologous NG domain in the SRP receptor subunit srp101. The two NG domains undergo cooperative rearrangements upon their assembly, which culminate in the reciprocal activation of the GTPase activity of one another. SRP receptor compaction upon binding with cargo-loaded SRP and GTPase rearrangement drive SRP-mediated cotranslational protein translocation into the ER.</text>
</comment>
<dbReference type="HAMAP" id="MF_00306">
    <property type="entry name" value="SRP54"/>
    <property type="match status" value="1"/>
</dbReference>
<dbReference type="OrthoDB" id="10250817at2759"/>
<keyword evidence="6" id="KW-0378">Hydrolase</keyword>
<dbReference type="InterPro" id="IPR003593">
    <property type="entry name" value="AAA+_ATPase"/>
</dbReference>
<dbReference type="eggNOG" id="KOG0780">
    <property type="taxonomic scope" value="Eukaryota"/>
</dbReference>
<comment type="subunit">
    <text evidence="13">Fungal signal recognition particle consists of a 7S RNA molecule (scR1) and at least six protein subunits: srp72, srp68, srp54, sec65, srp21 and srp14.</text>
</comment>
<keyword evidence="9 13" id="KW-0342">GTP-binding</keyword>
<dbReference type="CDD" id="cd17875">
    <property type="entry name" value="SRP54_G"/>
    <property type="match status" value="1"/>
</dbReference>
<dbReference type="SMART" id="SM00382">
    <property type="entry name" value="AAA"/>
    <property type="match status" value="1"/>
</dbReference>
<proteinExistence type="inferred from homology"/>
<dbReference type="InterPro" id="IPR000897">
    <property type="entry name" value="SRP54_GTPase_dom"/>
</dbReference>
<evidence type="ECO:0000313" key="15">
    <source>
        <dbReference type="EMBL" id="KTW32653.1"/>
    </source>
</evidence>
<evidence type="ECO:0000256" key="8">
    <source>
        <dbReference type="ARBA" id="ARBA00022884"/>
    </source>
</evidence>
<dbReference type="VEuPathDB" id="FungiDB:T551_00138"/>
<dbReference type="Pfam" id="PF00448">
    <property type="entry name" value="SRP54"/>
    <property type="match status" value="1"/>
</dbReference>
<evidence type="ECO:0000259" key="14">
    <source>
        <dbReference type="PROSITE" id="PS00300"/>
    </source>
</evidence>
<dbReference type="Gene3D" id="1.10.260.30">
    <property type="entry name" value="Signal recognition particle, SRP54 subunit, M-domain"/>
    <property type="match status" value="1"/>
</dbReference>
<dbReference type="FunFam" id="3.40.50.300:FF:000022">
    <property type="entry name" value="Signal recognition particle 54 kDa subunit"/>
    <property type="match status" value="1"/>
</dbReference>
<keyword evidence="11 13" id="KW-0687">Ribonucleoprotein</keyword>
<gene>
    <name evidence="15" type="ORF">T551_00138</name>
</gene>
<keyword evidence="7 13" id="KW-0256">Endoplasmic reticulum</keyword>
<dbReference type="GO" id="GO:0003924">
    <property type="term" value="F:GTPase activity"/>
    <property type="evidence" value="ECO:0007669"/>
    <property type="project" value="UniProtKB-UniRule"/>
</dbReference>
<dbReference type="GeneID" id="28938660"/>
<evidence type="ECO:0000256" key="10">
    <source>
        <dbReference type="ARBA" id="ARBA00023135"/>
    </source>
</evidence>
<dbReference type="SUPFAM" id="SSF47446">
    <property type="entry name" value="Signal peptide-binding domain"/>
    <property type="match status" value="1"/>
</dbReference>
<dbReference type="InterPro" id="IPR027417">
    <property type="entry name" value="P-loop_NTPase"/>
</dbReference>
<dbReference type="InterPro" id="IPR004125">
    <property type="entry name" value="Signal_recog_particle_SRP54_M"/>
</dbReference>
<evidence type="ECO:0000313" key="16">
    <source>
        <dbReference type="Proteomes" id="UP000053447"/>
    </source>
</evidence>
<dbReference type="GO" id="GO:0030942">
    <property type="term" value="F:endoplasmic reticulum signal peptide binding"/>
    <property type="evidence" value="ECO:0007669"/>
    <property type="project" value="TreeGrafter"/>
</dbReference>
<comment type="catalytic activity">
    <reaction evidence="12">
        <text>GTP + H2O = GDP + phosphate + H(+)</text>
        <dbReference type="Rhea" id="RHEA:19669"/>
        <dbReference type="ChEBI" id="CHEBI:15377"/>
        <dbReference type="ChEBI" id="CHEBI:15378"/>
        <dbReference type="ChEBI" id="CHEBI:37565"/>
        <dbReference type="ChEBI" id="CHEBI:43474"/>
        <dbReference type="ChEBI" id="CHEBI:58189"/>
        <dbReference type="EC" id="3.6.5.4"/>
    </reaction>
    <physiologicalReaction direction="left-to-right" evidence="12">
        <dbReference type="Rhea" id="RHEA:19670"/>
    </physiologicalReaction>
</comment>
<keyword evidence="5 13" id="KW-0547">Nucleotide-binding</keyword>
<evidence type="ECO:0000256" key="2">
    <source>
        <dbReference type="ARBA" id="ARBA00004496"/>
    </source>
</evidence>
<dbReference type="SMART" id="SM00962">
    <property type="entry name" value="SRP54"/>
    <property type="match status" value="1"/>
</dbReference>
<dbReference type="GO" id="GO:0005783">
    <property type="term" value="C:endoplasmic reticulum"/>
    <property type="evidence" value="ECO:0007669"/>
    <property type="project" value="UniProtKB-SubCell"/>
</dbReference>
<evidence type="ECO:0000256" key="12">
    <source>
        <dbReference type="ARBA" id="ARBA00048157"/>
    </source>
</evidence>
<dbReference type="STRING" id="1408657.A0A0W4ZWB0"/>
<dbReference type="InterPro" id="IPR006325">
    <property type="entry name" value="SRP54_euk"/>
</dbReference>
<dbReference type="SMART" id="SM00963">
    <property type="entry name" value="SRP54_N"/>
    <property type="match status" value="1"/>
</dbReference>
<dbReference type="RefSeq" id="XP_018231345.1">
    <property type="nucleotide sequence ID" value="XM_018372405.1"/>
</dbReference>
<evidence type="ECO:0000256" key="9">
    <source>
        <dbReference type="ARBA" id="ARBA00023134"/>
    </source>
</evidence>
<dbReference type="NCBIfam" id="TIGR01425">
    <property type="entry name" value="SRP54_euk"/>
    <property type="match status" value="1"/>
</dbReference>
<feature type="domain" description="SRP54-type proteins GTP-binding" evidence="14">
    <location>
        <begin position="269"/>
        <end position="282"/>
    </location>
</feature>
<dbReference type="GO" id="GO:0008312">
    <property type="term" value="F:7S RNA binding"/>
    <property type="evidence" value="ECO:0007669"/>
    <property type="project" value="UniProtKB-UniRule"/>
</dbReference>
<protein>
    <recommendedName>
        <fullName evidence="13">Signal recognition particle 54 kDa protein</fullName>
    </recommendedName>
</protein>
<dbReference type="InterPro" id="IPR022941">
    <property type="entry name" value="SRP54"/>
</dbReference>
<evidence type="ECO:0000256" key="5">
    <source>
        <dbReference type="ARBA" id="ARBA00022741"/>
    </source>
</evidence>
<comment type="subcellular location">
    <subcellularLocation>
        <location evidence="2 13">Cytoplasm</location>
    </subcellularLocation>
    <subcellularLocation>
        <location evidence="1 13">Endoplasmic reticulum</location>
    </subcellularLocation>
</comment>
<dbReference type="GO" id="GO:0005525">
    <property type="term" value="F:GTP binding"/>
    <property type="evidence" value="ECO:0007669"/>
    <property type="project" value="UniProtKB-UniRule"/>
</dbReference>
<evidence type="ECO:0000256" key="4">
    <source>
        <dbReference type="ARBA" id="ARBA00022490"/>
    </source>
</evidence>
<dbReference type="Gene3D" id="3.40.50.300">
    <property type="entry name" value="P-loop containing nucleotide triphosphate hydrolases"/>
    <property type="match status" value="1"/>
</dbReference>
<dbReference type="GO" id="GO:0005786">
    <property type="term" value="C:signal recognition particle, endoplasmic reticulum targeting"/>
    <property type="evidence" value="ECO:0007669"/>
    <property type="project" value="UniProtKB-UniRule"/>
</dbReference>
<organism evidence="15 16">
    <name type="scientific">Pneumocystis jirovecii (strain RU7)</name>
    <name type="common">Human pneumocystis pneumonia agent</name>
    <dbReference type="NCBI Taxonomy" id="1408657"/>
    <lineage>
        <taxon>Eukaryota</taxon>
        <taxon>Fungi</taxon>
        <taxon>Dikarya</taxon>
        <taxon>Ascomycota</taxon>
        <taxon>Taphrinomycotina</taxon>
        <taxon>Pneumocystomycetes</taxon>
        <taxon>Pneumocystaceae</taxon>
        <taxon>Pneumocystis</taxon>
    </lineage>
</organism>
<dbReference type="PANTHER" id="PTHR11564:SF5">
    <property type="entry name" value="SIGNAL RECOGNITION PARTICLE SUBUNIT SRP54"/>
    <property type="match status" value="1"/>
</dbReference>
<dbReference type="InterPro" id="IPR013822">
    <property type="entry name" value="Signal_recog_particl_SRP54_hlx"/>
</dbReference>
<dbReference type="GO" id="GO:0005829">
    <property type="term" value="C:cytosol"/>
    <property type="evidence" value="ECO:0007669"/>
    <property type="project" value="TreeGrafter"/>
</dbReference>
<sequence length="518" mass="57349">MILGDLGRRISTALTELIKTQTVDESVLDVMLKKICSALLENDVNVDLVQKLRESIKKKIEFKKTTSVANKKRIIYKTVFDELCKLVDSSSEPYKPRKGFSNIILMVGLQGSGKTTSCVKLAHFYQKKGFKSCLICADTFRAGSFDQLKQNATKAKIPYFGSYTETNPVSISCEGVEKFKKELFEIIIVDTSGRHRQEKELFEEMVQISNAIKPHQTIMVLDASIGQAAESQSRAFKESVNFGAILLTKMDGHAKGGGALSAISASKTPIVFIGTGEHIYDLEKFVPNSFISKLLGMGDIQGFMEHFQSLKLEQSKDTIKNIEKGVFTIRDLKDHLGSIMKMGPINKLVSMIPGTAQMMEGIEEESSRKFKRLIYIMDSMTEKELDSDGKIFTNEPSRIIRIAMGSGTSVSEVKGLLSQHHIMAGIAKKVGEKGGLKNQNMNPNLLKNPQQIASIQKRLQSIGSSSGIPGMDMDQIMKMANQIMSGKKSGVMPDFSNLMSQFASIFNSTSNSQSNRRQ</sequence>
<dbReference type="Proteomes" id="UP000053447">
    <property type="component" value="Unassembled WGS sequence"/>
</dbReference>
<evidence type="ECO:0000256" key="11">
    <source>
        <dbReference type="ARBA" id="ARBA00023274"/>
    </source>
</evidence>
<dbReference type="PROSITE" id="PS00300">
    <property type="entry name" value="SRP54"/>
    <property type="match status" value="1"/>
</dbReference>
<dbReference type="Pfam" id="PF02978">
    <property type="entry name" value="SRP_SPB"/>
    <property type="match status" value="1"/>
</dbReference>
<dbReference type="SUPFAM" id="SSF47364">
    <property type="entry name" value="Domain of the SRP/SRP receptor G-proteins"/>
    <property type="match status" value="1"/>
</dbReference>